<accession>A0ABR9XHH6</accession>
<evidence type="ECO:0000256" key="4">
    <source>
        <dbReference type="ARBA" id="ARBA00022801"/>
    </source>
</evidence>
<dbReference type="Gene3D" id="3.30.379.10">
    <property type="entry name" value="Chitobiase/beta-hexosaminidase domain 2-like"/>
    <property type="match status" value="1"/>
</dbReference>
<name>A0ABR9XHH6_9SPHI</name>
<evidence type="ECO:0000256" key="1">
    <source>
        <dbReference type="ARBA" id="ARBA00001231"/>
    </source>
</evidence>
<keyword evidence="10" id="KW-1185">Reference proteome</keyword>
<dbReference type="Gene3D" id="3.20.20.80">
    <property type="entry name" value="Glycosidases"/>
    <property type="match status" value="1"/>
</dbReference>
<comment type="similarity">
    <text evidence="2">Belongs to the glycosyl hydrolase 20 family.</text>
</comment>
<dbReference type="RefSeq" id="WP_194106171.1">
    <property type="nucleotide sequence ID" value="NZ_JADFFM010000001.1"/>
</dbReference>
<dbReference type="SUPFAM" id="SSF51445">
    <property type="entry name" value="(Trans)glycosidases"/>
    <property type="match status" value="1"/>
</dbReference>
<organism evidence="9 10">
    <name type="scientific">Mucilaginibacter boryungensis</name>
    <dbReference type="NCBI Taxonomy" id="768480"/>
    <lineage>
        <taxon>Bacteria</taxon>
        <taxon>Pseudomonadati</taxon>
        <taxon>Bacteroidota</taxon>
        <taxon>Sphingobacteriia</taxon>
        <taxon>Sphingobacteriales</taxon>
        <taxon>Sphingobacteriaceae</taxon>
        <taxon>Mucilaginibacter</taxon>
    </lineage>
</organism>
<keyword evidence="6" id="KW-0732">Signal</keyword>
<dbReference type="Pfam" id="PF00728">
    <property type="entry name" value="Glyco_hydro_20"/>
    <property type="match status" value="1"/>
</dbReference>
<dbReference type="InterPro" id="IPR015882">
    <property type="entry name" value="HEX_bac_N"/>
</dbReference>
<dbReference type="PANTHER" id="PTHR22600">
    <property type="entry name" value="BETA-HEXOSAMINIDASE"/>
    <property type="match status" value="1"/>
</dbReference>
<gene>
    <name evidence="9" type="ORF">IRJ18_10705</name>
</gene>
<evidence type="ECO:0000256" key="6">
    <source>
        <dbReference type="SAM" id="SignalP"/>
    </source>
</evidence>
<dbReference type="EC" id="3.2.1.52" evidence="3"/>
<proteinExistence type="inferred from homology"/>
<evidence type="ECO:0000259" key="8">
    <source>
        <dbReference type="Pfam" id="PF02838"/>
    </source>
</evidence>
<dbReference type="PRINTS" id="PR00738">
    <property type="entry name" value="GLHYDRLASE20"/>
</dbReference>
<evidence type="ECO:0000313" key="10">
    <source>
        <dbReference type="Proteomes" id="UP000632774"/>
    </source>
</evidence>
<evidence type="ECO:0000256" key="2">
    <source>
        <dbReference type="ARBA" id="ARBA00006285"/>
    </source>
</evidence>
<comment type="catalytic activity">
    <reaction evidence="1">
        <text>Hydrolysis of terminal non-reducing N-acetyl-D-hexosamine residues in N-acetyl-beta-D-hexosaminides.</text>
        <dbReference type="EC" id="3.2.1.52"/>
    </reaction>
</comment>
<evidence type="ECO:0000259" key="7">
    <source>
        <dbReference type="Pfam" id="PF00728"/>
    </source>
</evidence>
<evidence type="ECO:0000256" key="5">
    <source>
        <dbReference type="ARBA" id="ARBA00023295"/>
    </source>
</evidence>
<dbReference type="Pfam" id="PF02838">
    <property type="entry name" value="Glyco_hydro_20b"/>
    <property type="match status" value="1"/>
</dbReference>
<dbReference type="SUPFAM" id="SSF55545">
    <property type="entry name" value="beta-N-acetylhexosaminidase-like domain"/>
    <property type="match status" value="1"/>
</dbReference>
<keyword evidence="5" id="KW-0326">Glycosidase</keyword>
<evidence type="ECO:0000313" key="9">
    <source>
        <dbReference type="EMBL" id="MBE9666831.1"/>
    </source>
</evidence>
<reference evidence="9 10" key="1">
    <citation type="submission" date="2020-10" db="EMBL/GenBank/DDBJ databases">
        <title>Mucilaginibacter mali sp. nov., isolated from rhizosphere soil of apple orchard.</title>
        <authorList>
            <person name="Lee J.-S."/>
            <person name="Kim H.S."/>
            <person name="Kim J.-S."/>
        </authorList>
    </citation>
    <scope>NUCLEOTIDE SEQUENCE [LARGE SCALE GENOMIC DNA]</scope>
    <source>
        <strain evidence="9 10">KCTC 23157</strain>
    </source>
</reference>
<dbReference type="InterPro" id="IPR015883">
    <property type="entry name" value="Glyco_hydro_20_cat"/>
</dbReference>
<comment type="caution">
    <text evidence="9">The sequence shown here is derived from an EMBL/GenBank/DDBJ whole genome shotgun (WGS) entry which is preliminary data.</text>
</comment>
<protein>
    <recommendedName>
        <fullName evidence="3">beta-N-acetylhexosaminidase</fullName>
        <ecNumber evidence="3">3.2.1.52</ecNumber>
    </recommendedName>
</protein>
<feature type="chain" id="PRO_5047367040" description="beta-N-acetylhexosaminidase" evidence="6">
    <location>
        <begin position="32"/>
        <end position="646"/>
    </location>
</feature>
<feature type="domain" description="Beta-hexosaminidase bacterial type N-terminal" evidence="8">
    <location>
        <begin position="37"/>
        <end position="160"/>
    </location>
</feature>
<feature type="signal peptide" evidence="6">
    <location>
        <begin position="1"/>
        <end position="31"/>
    </location>
</feature>
<dbReference type="InterPro" id="IPR017853">
    <property type="entry name" value="GH"/>
</dbReference>
<evidence type="ECO:0000256" key="3">
    <source>
        <dbReference type="ARBA" id="ARBA00012663"/>
    </source>
</evidence>
<dbReference type="CDD" id="cd06563">
    <property type="entry name" value="GH20_chitobiase-like"/>
    <property type="match status" value="1"/>
</dbReference>
<dbReference type="InterPro" id="IPR029018">
    <property type="entry name" value="Hex-like_dom2"/>
</dbReference>
<dbReference type="Proteomes" id="UP000632774">
    <property type="component" value="Unassembled WGS sequence"/>
</dbReference>
<dbReference type="EMBL" id="JADFFM010000001">
    <property type="protein sequence ID" value="MBE9666831.1"/>
    <property type="molecule type" value="Genomic_DNA"/>
</dbReference>
<keyword evidence="4" id="KW-0378">Hydrolase</keyword>
<feature type="domain" description="Glycoside hydrolase family 20 catalytic" evidence="7">
    <location>
        <begin position="164"/>
        <end position="526"/>
    </location>
</feature>
<dbReference type="InterPro" id="IPR025705">
    <property type="entry name" value="Beta_hexosaminidase_sua/sub"/>
</dbReference>
<dbReference type="PANTHER" id="PTHR22600:SF57">
    <property type="entry name" value="BETA-N-ACETYLHEXOSAMINIDASE"/>
    <property type="match status" value="1"/>
</dbReference>
<sequence length="646" mass="72626">MNSIRLKMYVQHFFKLLVQVSFCFITVCCSAQSNLQAIIPAPATVKMEAGSFVFNTKTIIQTDAGGQRAVKFLSDFLLNNWKFKTKVIARLQKATHNTVAINTRGATHLPAEGYRLHIAPSGITLTANGAGLFYGLQTLIQLFPNNVKGIAALPCLTIEDSPRFAYRGLMLDVSRHFFTISEIKDLLDLMAYYKLNRFHWHLTDDQGWRLEIKSYPKLTQIGAWRVPRITGFSSNTIPPQPGEKATDGGFYTQQEVREIIRYAGERHIEVMPEIDVPGHSMAAIASYPELCVTRDTSIKVSPGSSFAKWFPNGTYEMYIDNTLNPTDERVYQFLDKVFGEVAALFPYEYIHIGGDECFKGFWEKDAGVQAFMKKMGIKTTHELQSYFISRLNTIIQSKHKKLIGWDEIMNGGGNENVAVMNRFGEKGAIEQVKRKQDIILAPGNNGLYFDYAQSASDMEPSSHGGYSPLWKAYNYNPDYTDLTTADRTHILGVEACVWTEHIPSVAKLQYMLLPRLLALAETGWAKQSNKSYQRFVANALPIHLERFDKTGINYRVPTVFNYTDTVIVTNNYQLNVTSPIPGAKIFFTFNNNIPGDADIEYKGPVTIHIPTGKKIILKTIVITPAGRRSVVTRTVLDNTKAVDGVK</sequence>